<evidence type="ECO:0000313" key="1">
    <source>
        <dbReference type="EMBL" id="KAJ1093190.1"/>
    </source>
</evidence>
<reference evidence="1" key="1">
    <citation type="journal article" date="2022" name="bioRxiv">
        <title>Sequencing and chromosome-scale assembly of the giantPleurodeles waltlgenome.</title>
        <authorList>
            <person name="Brown T."/>
            <person name="Elewa A."/>
            <person name="Iarovenko S."/>
            <person name="Subramanian E."/>
            <person name="Araus A.J."/>
            <person name="Petzold A."/>
            <person name="Susuki M."/>
            <person name="Suzuki K.-i.T."/>
            <person name="Hayashi T."/>
            <person name="Toyoda A."/>
            <person name="Oliveira C."/>
            <person name="Osipova E."/>
            <person name="Leigh N.D."/>
            <person name="Simon A."/>
            <person name="Yun M.H."/>
        </authorList>
    </citation>
    <scope>NUCLEOTIDE SEQUENCE</scope>
    <source>
        <strain evidence="1">20211129_DDA</strain>
        <tissue evidence="1">Liver</tissue>
    </source>
</reference>
<sequence>MGLVLMSTDVDAGVWGAAPYAQDDQDWDVTIFSDATGGLGSGLYWHGRWCTEEWPVQWKVGPRINALLEFFTLVVALWGASAPECAVQDGHVGGPDHE</sequence>
<gene>
    <name evidence="1" type="ORF">NDU88_006297</name>
</gene>
<accession>A0AAV7LRL3</accession>
<dbReference type="AlphaFoldDB" id="A0AAV7LRL3"/>
<dbReference type="EMBL" id="JANPWB010000015">
    <property type="protein sequence ID" value="KAJ1093190.1"/>
    <property type="molecule type" value="Genomic_DNA"/>
</dbReference>
<proteinExistence type="predicted"/>
<comment type="caution">
    <text evidence="1">The sequence shown here is derived from an EMBL/GenBank/DDBJ whole genome shotgun (WGS) entry which is preliminary data.</text>
</comment>
<organism evidence="1 2">
    <name type="scientific">Pleurodeles waltl</name>
    <name type="common">Iberian ribbed newt</name>
    <dbReference type="NCBI Taxonomy" id="8319"/>
    <lineage>
        <taxon>Eukaryota</taxon>
        <taxon>Metazoa</taxon>
        <taxon>Chordata</taxon>
        <taxon>Craniata</taxon>
        <taxon>Vertebrata</taxon>
        <taxon>Euteleostomi</taxon>
        <taxon>Amphibia</taxon>
        <taxon>Batrachia</taxon>
        <taxon>Caudata</taxon>
        <taxon>Salamandroidea</taxon>
        <taxon>Salamandridae</taxon>
        <taxon>Pleurodelinae</taxon>
        <taxon>Pleurodeles</taxon>
    </lineage>
</organism>
<dbReference type="Proteomes" id="UP001066276">
    <property type="component" value="Chromosome 11"/>
</dbReference>
<protein>
    <submittedName>
        <fullName evidence="1">Uncharacterized protein</fullName>
    </submittedName>
</protein>
<name>A0AAV7LRL3_PLEWA</name>
<keyword evidence="2" id="KW-1185">Reference proteome</keyword>
<evidence type="ECO:0000313" key="2">
    <source>
        <dbReference type="Proteomes" id="UP001066276"/>
    </source>
</evidence>